<dbReference type="GO" id="GO:0016787">
    <property type="term" value="F:hydrolase activity"/>
    <property type="evidence" value="ECO:0007669"/>
    <property type="project" value="UniProtKB-KW"/>
</dbReference>
<dbReference type="RefSeq" id="WP_243306609.1">
    <property type="nucleotide sequence ID" value="NZ_JALGBI010000001.1"/>
</dbReference>
<accession>A0A9X1VXN2</accession>
<dbReference type="Gene3D" id="3.40.50.1820">
    <property type="entry name" value="alpha/beta hydrolase"/>
    <property type="match status" value="1"/>
</dbReference>
<gene>
    <name evidence="2" type="ORF">MMF98_12555</name>
</gene>
<evidence type="ECO:0000259" key="1">
    <source>
        <dbReference type="Pfam" id="PF00561"/>
    </source>
</evidence>
<dbReference type="PRINTS" id="PR00111">
    <property type="entry name" value="ABHYDROLASE"/>
</dbReference>
<sequence>MPKANIGGAQIHYEVVGQGPPLVLTTGQGTGPEARAQLIDGLARRHRVLSYDQRGTGRSERVPQGQSMEELAHDLLGLMDVAGFAQAHVMGLSTGTGKATALAAHHGDRVTRLVLGAPWTHGDDDLHVLQNLRKAAARTMPPEHYTHFNSLLIYPPEYRRQHAARFTQLAREAALQDAQGISQRLDAILAFDARPLYGRIACPTLVLGARDDLVMPIWFARDAARAIRGARLVELDGGGHLFPETRTDEFLGAVLPFLA</sequence>
<dbReference type="PANTHER" id="PTHR43433:SF5">
    <property type="entry name" value="AB HYDROLASE-1 DOMAIN-CONTAINING PROTEIN"/>
    <property type="match status" value="1"/>
</dbReference>
<proteinExistence type="predicted"/>
<evidence type="ECO:0000313" key="2">
    <source>
        <dbReference type="EMBL" id="MCJ0764039.1"/>
    </source>
</evidence>
<reference evidence="2" key="1">
    <citation type="submission" date="2022-03" db="EMBL/GenBank/DDBJ databases">
        <authorList>
            <person name="Woo C.Y."/>
        </authorList>
    </citation>
    <scope>NUCLEOTIDE SEQUENCE</scope>
    <source>
        <strain evidence="2">CYS-02</strain>
    </source>
</reference>
<evidence type="ECO:0000313" key="3">
    <source>
        <dbReference type="Proteomes" id="UP001139447"/>
    </source>
</evidence>
<comment type="caution">
    <text evidence="2">The sequence shown here is derived from an EMBL/GenBank/DDBJ whole genome shotgun (WGS) entry which is preliminary data.</text>
</comment>
<dbReference type="EMBL" id="JALGBI010000001">
    <property type="protein sequence ID" value="MCJ0764039.1"/>
    <property type="molecule type" value="Genomic_DNA"/>
</dbReference>
<keyword evidence="2" id="KW-0378">Hydrolase</keyword>
<name>A0A9X1VXN2_9BURK</name>
<keyword evidence="3" id="KW-1185">Reference proteome</keyword>
<protein>
    <submittedName>
        <fullName evidence="2">Alpha/beta hydrolase</fullName>
    </submittedName>
</protein>
<dbReference type="AlphaFoldDB" id="A0A9X1VXN2"/>
<organism evidence="2 3">
    <name type="scientific">Variovorax terrae</name>
    <dbReference type="NCBI Taxonomy" id="2923278"/>
    <lineage>
        <taxon>Bacteria</taxon>
        <taxon>Pseudomonadati</taxon>
        <taxon>Pseudomonadota</taxon>
        <taxon>Betaproteobacteria</taxon>
        <taxon>Burkholderiales</taxon>
        <taxon>Comamonadaceae</taxon>
        <taxon>Variovorax</taxon>
    </lineage>
</organism>
<dbReference type="SUPFAM" id="SSF53474">
    <property type="entry name" value="alpha/beta-Hydrolases"/>
    <property type="match status" value="1"/>
</dbReference>
<dbReference type="PANTHER" id="PTHR43433">
    <property type="entry name" value="HYDROLASE, ALPHA/BETA FOLD FAMILY PROTEIN"/>
    <property type="match status" value="1"/>
</dbReference>
<dbReference type="Proteomes" id="UP001139447">
    <property type="component" value="Unassembled WGS sequence"/>
</dbReference>
<dbReference type="InterPro" id="IPR029058">
    <property type="entry name" value="AB_hydrolase_fold"/>
</dbReference>
<dbReference type="Pfam" id="PF00561">
    <property type="entry name" value="Abhydrolase_1"/>
    <property type="match status" value="1"/>
</dbReference>
<dbReference type="InterPro" id="IPR050471">
    <property type="entry name" value="AB_hydrolase"/>
</dbReference>
<dbReference type="InterPro" id="IPR000073">
    <property type="entry name" value="AB_hydrolase_1"/>
</dbReference>
<feature type="domain" description="AB hydrolase-1" evidence="1">
    <location>
        <begin position="20"/>
        <end position="244"/>
    </location>
</feature>